<dbReference type="Pfam" id="PF13385">
    <property type="entry name" value="Laminin_G_3"/>
    <property type="match status" value="1"/>
</dbReference>
<accession>A0A6J5MZN6</accession>
<protein>
    <submittedName>
        <fullName evidence="1">Concanavalin A-like lectin/glucanases superfamily</fullName>
    </submittedName>
</protein>
<reference evidence="1" key="1">
    <citation type="submission" date="2020-04" db="EMBL/GenBank/DDBJ databases">
        <authorList>
            <person name="Chiriac C."/>
            <person name="Salcher M."/>
            <person name="Ghai R."/>
            <person name="Kavagutti S V."/>
        </authorList>
    </citation>
    <scope>NUCLEOTIDE SEQUENCE</scope>
</reference>
<proteinExistence type="predicted"/>
<name>A0A6J5MZN6_9CAUD</name>
<gene>
    <name evidence="1" type="ORF">UFOVP603_24</name>
</gene>
<dbReference type="SUPFAM" id="SSF49899">
    <property type="entry name" value="Concanavalin A-like lectins/glucanases"/>
    <property type="match status" value="1"/>
</dbReference>
<dbReference type="EMBL" id="LR796578">
    <property type="protein sequence ID" value="CAB4152755.1"/>
    <property type="molecule type" value="Genomic_DNA"/>
</dbReference>
<sequence length="237" mass="25811">MILGLNGIIAGKGTPPSSLLTNLVSVYKAESNANDSFGTNNGTSQGGLTYATGKSGNSFVGNGTNAYISFPDNSWNFTGSMSINIWAYISSSSTNSVLYSNYYYSSGGRDYGFLLEHQSNGNLRFYMQTLSNSPVIVSTSYSGKYNSWKMITITKLQNGALRMYVDGVNISTDNTASNIYYNSLNYSSINAARYLGATYGYLENNGKTDEIGIWNKVLTPTEITELYNSGSGKFYPY</sequence>
<dbReference type="Gene3D" id="2.60.120.200">
    <property type="match status" value="1"/>
</dbReference>
<evidence type="ECO:0000313" key="1">
    <source>
        <dbReference type="EMBL" id="CAB4152755.1"/>
    </source>
</evidence>
<keyword evidence="1" id="KW-0430">Lectin</keyword>
<dbReference type="GO" id="GO:0030246">
    <property type="term" value="F:carbohydrate binding"/>
    <property type="evidence" value="ECO:0007669"/>
    <property type="project" value="UniProtKB-KW"/>
</dbReference>
<organism evidence="1">
    <name type="scientific">uncultured Caudovirales phage</name>
    <dbReference type="NCBI Taxonomy" id="2100421"/>
    <lineage>
        <taxon>Viruses</taxon>
        <taxon>Duplodnaviria</taxon>
        <taxon>Heunggongvirae</taxon>
        <taxon>Uroviricota</taxon>
        <taxon>Caudoviricetes</taxon>
        <taxon>Peduoviridae</taxon>
        <taxon>Maltschvirus</taxon>
        <taxon>Maltschvirus maltsch</taxon>
    </lineage>
</organism>
<dbReference type="InterPro" id="IPR013320">
    <property type="entry name" value="ConA-like_dom_sf"/>
</dbReference>